<dbReference type="Gene3D" id="1.10.260.40">
    <property type="entry name" value="lambda repressor-like DNA-binding domains"/>
    <property type="match status" value="1"/>
</dbReference>
<dbReference type="Gene3D" id="2.60.120.10">
    <property type="entry name" value="Jelly Rolls"/>
    <property type="match status" value="1"/>
</dbReference>
<evidence type="ECO:0000313" key="4">
    <source>
        <dbReference type="Proteomes" id="UP000317344"/>
    </source>
</evidence>
<dbReference type="InterPro" id="IPR011051">
    <property type="entry name" value="RmlC_Cupin_sf"/>
</dbReference>
<dbReference type="PANTHER" id="PTHR46797:SF1">
    <property type="entry name" value="METHYLPHOSPHONATE SYNTHASE"/>
    <property type="match status" value="1"/>
</dbReference>
<name>A0A516WZ43_9ACTN</name>
<proteinExistence type="predicted"/>
<dbReference type="PANTHER" id="PTHR46797">
    <property type="entry name" value="HTH-TYPE TRANSCRIPTIONAL REGULATOR"/>
    <property type="match status" value="1"/>
</dbReference>
<evidence type="ECO:0000259" key="2">
    <source>
        <dbReference type="PROSITE" id="PS50943"/>
    </source>
</evidence>
<dbReference type="InterPro" id="IPR001387">
    <property type="entry name" value="Cro/C1-type_HTH"/>
</dbReference>
<dbReference type="InterPro" id="IPR050807">
    <property type="entry name" value="TransReg_Diox_bact_type"/>
</dbReference>
<dbReference type="InterPro" id="IPR010982">
    <property type="entry name" value="Lambda_DNA-bd_dom_sf"/>
</dbReference>
<reference evidence="3 4" key="1">
    <citation type="submission" date="2019-07" db="EMBL/GenBank/DDBJ databases">
        <title>Tomitella cavernea sp. nov., an actinomycete isolated from soil.</title>
        <authorList>
            <person name="Cheng J."/>
        </authorList>
    </citation>
    <scope>NUCLEOTIDE SEQUENCE [LARGE SCALE GENOMIC DNA]</scope>
    <source>
        <strain evidence="3 4">HY188</strain>
    </source>
</reference>
<dbReference type="OrthoDB" id="513181at2"/>
<dbReference type="EMBL" id="CP041765">
    <property type="protein sequence ID" value="QDQ96116.1"/>
    <property type="molecule type" value="Genomic_DNA"/>
</dbReference>
<dbReference type="Pfam" id="PF01381">
    <property type="entry name" value="HTH_3"/>
    <property type="match status" value="1"/>
</dbReference>
<reference evidence="3 4" key="2">
    <citation type="submission" date="2019-07" db="EMBL/GenBank/DDBJ databases">
        <authorList>
            <person name="Huang Y."/>
        </authorList>
    </citation>
    <scope>NUCLEOTIDE SEQUENCE [LARGE SCALE GENOMIC DNA]</scope>
    <source>
        <strain evidence="3 4">HY188</strain>
    </source>
</reference>
<dbReference type="SUPFAM" id="SSF47413">
    <property type="entry name" value="lambda repressor-like DNA-binding domains"/>
    <property type="match status" value="1"/>
</dbReference>
<accession>A0A516WZ43</accession>
<dbReference type="Pfam" id="PF07883">
    <property type="entry name" value="Cupin_2"/>
    <property type="match status" value="1"/>
</dbReference>
<dbReference type="AlphaFoldDB" id="A0A516WZ43"/>
<dbReference type="InterPro" id="IPR014710">
    <property type="entry name" value="RmlC-like_jellyroll"/>
</dbReference>
<keyword evidence="4" id="KW-1185">Reference proteome</keyword>
<dbReference type="Proteomes" id="UP000317344">
    <property type="component" value="Chromosome"/>
</dbReference>
<sequence>MDDDDIDRAIGRVGPRLRAVREQRGATLTDVSAASGVSVSTLSRLESGSRKPTLELLLRLARTHDVPLEELVNGPATEDPRVRSQPVSAEGRTYLPLTRRPGGVQAFKMIIGPEKAPGAQRSHEGYEWMYVLNGRLRLLLGELDLVLGAGEAAEFDTRTPHWFGSTDDRPVELLVLFGPQGERMHVRARPRSDGDSAT</sequence>
<dbReference type="KEGG" id="toy:FO059_00610"/>
<protein>
    <submittedName>
        <fullName evidence="3">Helix-turn-helix domain-containing protein</fullName>
    </submittedName>
</protein>
<dbReference type="SMART" id="SM00530">
    <property type="entry name" value="HTH_XRE"/>
    <property type="match status" value="1"/>
</dbReference>
<dbReference type="CDD" id="cd00093">
    <property type="entry name" value="HTH_XRE"/>
    <property type="match status" value="1"/>
</dbReference>
<dbReference type="PROSITE" id="PS50943">
    <property type="entry name" value="HTH_CROC1"/>
    <property type="match status" value="1"/>
</dbReference>
<dbReference type="RefSeq" id="WP_143905486.1">
    <property type="nucleotide sequence ID" value="NZ_CP041765.1"/>
</dbReference>
<dbReference type="GO" id="GO:0003700">
    <property type="term" value="F:DNA-binding transcription factor activity"/>
    <property type="evidence" value="ECO:0007669"/>
    <property type="project" value="TreeGrafter"/>
</dbReference>
<evidence type="ECO:0000313" key="3">
    <source>
        <dbReference type="EMBL" id="QDQ96116.1"/>
    </source>
</evidence>
<organism evidence="3 4">
    <name type="scientific">Tomitella fengzijianii</name>
    <dbReference type="NCBI Taxonomy" id="2597660"/>
    <lineage>
        <taxon>Bacteria</taxon>
        <taxon>Bacillati</taxon>
        <taxon>Actinomycetota</taxon>
        <taxon>Actinomycetes</taxon>
        <taxon>Mycobacteriales</taxon>
        <taxon>Tomitella</taxon>
    </lineage>
</organism>
<dbReference type="InterPro" id="IPR013096">
    <property type="entry name" value="Cupin_2"/>
</dbReference>
<gene>
    <name evidence="3" type="ORF">FO059_00610</name>
</gene>
<evidence type="ECO:0000256" key="1">
    <source>
        <dbReference type="ARBA" id="ARBA00023125"/>
    </source>
</evidence>
<dbReference type="GO" id="GO:0005829">
    <property type="term" value="C:cytosol"/>
    <property type="evidence" value="ECO:0007669"/>
    <property type="project" value="TreeGrafter"/>
</dbReference>
<dbReference type="GO" id="GO:0003677">
    <property type="term" value="F:DNA binding"/>
    <property type="evidence" value="ECO:0007669"/>
    <property type="project" value="UniProtKB-KW"/>
</dbReference>
<feature type="domain" description="HTH cro/C1-type" evidence="2">
    <location>
        <begin position="17"/>
        <end position="71"/>
    </location>
</feature>
<keyword evidence="1" id="KW-0238">DNA-binding</keyword>
<dbReference type="SUPFAM" id="SSF51182">
    <property type="entry name" value="RmlC-like cupins"/>
    <property type="match status" value="1"/>
</dbReference>